<dbReference type="InterPro" id="IPR008757">
    <property type="entry name" value="Peptidase_M6-like_domain"/>
</dbReference>
<dbReference type="SUPFAM" id="SSF55486">
    <property type="entry name" value="Metalloproteases ('zincins'), catalytic domain"/>
    <property type="match status" value="1"/>
</dbReference>
<dbReference type="Pfam" id="PF20774">
    <property type="entry name" value="InhA-like_VEG"/>
    <property type="match status" value="1"/>
</dbReference>
<dbReference type="PANTHER" id="PTHR41775:SF1">
    <property type="entry name" value="PEPTIDASE M6-LIKE DOMAIN-CONTAINING PROTEIN"/>
    <property type="match status" value="1"/>
</dbReference>
<feature type="compositionally biased region" description="Basic and acidic residues" evidence="1">
    <location>
        <begin position="73"/>
        <end position="84"/>
    </location>
</feature>
<name>A0A7T7I2I5_9ACTN</name>
<reference evidence="4 5" key="1">
    <citation type="submission" date="2020-12" db="EMBL/GenBank/DDBJ databases">
        <title>A novel species.</title>
        <authorList>
            <person name="Li K."/>
        </authorList>
    </citation>
    <scope>NUCLEOTIDE SEQUENCE [LARGE SCALE GENOMIC DNA]</scope>
    <source>
        <strain evidence="4 5">ZYC-3</strain>
    </source>
</reference>
<accession>A0A7T7I2I5</accession>
<feature type="region of interest" description="Disordered" evidence="1">
    <location>
        <begin position="1"/>
        <end position="24"/>
    </location>
</feature>
<dbReference type="InterPro" id="IPR024079">
    <property type="entry name" value="MetalloPept_cat_dom_sf"/>
</dbReference>
<organism evidence="4 5">
    <name type="scientific">Streptomyces liliifuscus</name>
    <dbReference type="NCBI Taxonomy" id="2797636"/>
    <lineage>
        <taxon>Bacteria</taxon>
        <taxon>Bacillati</taxon>
        <taxon>Actinomycetota</taxon>
        <taxon>Actinomycetes</taxon>
        <taxon>Kitasatosporales</taxon>
        <taxon>Streptomycetaceae</taxon>
        <taxon>Streptomyces</taxon>
    </lineage>
</organism>
<dbReference type="PANTHER" id="PTHR41775">
    <property type="entry name" value="SECRETED PROTEIN-RELATED"/>
    <property type="match status" value="1"/>
</dbReference>
<feature type="domain" description="Immune inhibitor A-like metallopeptidase VEG" evidence="3">
    <location>
        <begin position="461"/>
        <end position="606"/>
    </location>
</feature>
<dbReference type="RefSeq" id="WP_200394982.1">
    <property type="nucleotide sequence ID" value="NZ_CP066831.1"/>
</dbReference>
<dbReference type="NCBIfam" id="TIGR03296">
    <property type="entry name" value="M6dom_TIGR03296"/>
    <property type="match status" value="1"/>
</dbReference>
<dbReference type="GO" id="GO:0008237">
    <property type="term" value="F:metallopeptidase activity"/>
    <property type="evidence" value="ECO:0007669"/>
    <property type="project" value="InterPro"/>
</dbReference>
<evidence type="ECO:0000256" key="1">
    <source>
        <dbReference type="SAM" id="MobiDB-lite"/>
    </source>
</evidence>
<feature type="region of interest" description="Disordered" evidence="1">
    <location>
        <begin position="64"/>
        <end position="84"/>
    </location>
</feature>
<dbReference type="Pfam" id="PF05547">
    <property type="entry name" value="Peptidase_M6"/>
    <property type="match status" value="1"/>
</dbReference>
<protein>
    <submittedName>
        <fullName evidence="4">Immune inhibitor A</fullName>
    </submittedName>
</protein>
<dbReference type="Gene3D" id="3.40.390.10">
    <property type="entry name" value="Collagenase (Catalytic Domain)"/>
    <property type="match status" value="1"/>
</dbReference>
<sequence length="612" mass="66248">MSKRIRRSPLFRSSPLLHGSPLPERSALLHRSPRLRGSLVAAVVAVAVAAPAVHAPGASAAVASPETEAAAEAPDHDLLSERGERTRRARALAVAKVAAGQATPETRGSSQRIEYREGSYAETARTSDRIFVLPVEFSDYTHNRIPEPDRAADNATVWTRDYSRAYYQRQIFGTADEAAGDTLRSYFQRQSSGVYSITGTVHDWTRVDHPLAHYGTDTCRKNGVAVSTYYCNEQLVTDGLNSWYEDQRATGRTAASLAKYLATYDTWDRNDHDRDGIFNEPDGYLDRVMLMFAGESQANGGGANGTDAIGSHRGSVSYLQSGAGKLGPANGNRDGGSQVGDSGIWVNDYTMTNENRGLGTLAHEYGHDLGLPDLYDTSGGENSTGFWSVMSHGSLLSDEAELSAHPADLGAWAKLRLGWLDHATAQAGTASTVVLNPLSVHSSTQGKEALLVKLPADAEGNARYYVVENRQYVGEDRYLKSGPFQLGWRSTLPKLKERLHYESGALIWYWNTKYRDNRTKANGGHGQILPVDAHAEPALATSGAVIRGRLQTYDAPFGRRPTAALTFHQNGVKTTIPSRPGVPVLAGPDGTTITVDEEYPDGRVKVSVGSSG</sequence>
<evidence type="ECO:0000259" key="3">
    <source>
        <dbReference type="Pfam" id="PF20774"/>
    </source>
</evidence>
<gene>
    <name evidence="4" type="ORF">JEQ17_10470</name>
</gene>
<dbReference type="InterPro" id="IPR048665">
    <property type="entry name" value="InhA-like_VEG"/>
</dbReference>
<evidence type="ECO:0000313" key="5">
    <source>
        <dbReference type="Proteomes" id="UP000595636"/>
    </source>
</evidence>
<dbReference type="Proteomes" id="UP000595636">
    <property type="component" value="Chromosome"/>
</dbReference>
<dbReference type="AlphaFoldDB" id="A0A7T7I2I5"/>
<evidence type="ECO:0000313" key="4">
    <source>
        <dbReference type="EMBL" id="QQM39849.1"/>
    </source>
</evidence>
<evidence type="ECO:0000259" key="2">
    <source>
        <dbReference type="Pfam" id="PF05547"/>
    </source>
</evidence>
<dbReference type="EMBL" id="CP066831">
    <property type="protein sequence ID" value="QQM39849.1"/>
    <property type="molecule type" value="Genomic_DNA"/>
</dbReference>
<keyword evidence="5" id="KW-1185">Reference proteome</keyword>
<feature type="domain" description="Peptidase M6-like" evidence="2">
    <location>
        <begin position="124"/>
        <end position="419"/>
    </location>
</feature>
<proteinExistence type="predicted"/>
<dbReference type="KEGG" id="slf:JEQ17_10470"/>
<dbReference type="GO" id="GO:0006508">
    <property type="term" value="P:proteolysis"/>
    <property type="evidence" value="ECO:0007669"/>
    <property type="project" value="InterPro"/>
</dbReference>